<name>A0A067SDR2_GALM3</name>
<reference evidence="2" key="1">
    <citation type="journal article" date="2014" name="Proc. Natl. Acad. Sci. U.S.A.">
        <title>Extensive sampling of basidiomycete genomes demonstrates inadequacy of the white-rot/brown-rot paradigm for wood decay fungi.</title>
        <authorList>
            <person name="Riley R."/>
            <person name="Salamov A.A."/>
            <person name="Brown D.W."/>
            <person name="Nagy L.G."/>
            <person name="Floudas D."/>
            <person name="Held B.W."/>
            <person name="Levasseur A."/>
            <person name="Lombard V."/>
            <person name="Morin E."/>
            <person name="Otillar R."/>
            <person name="Lindquist E.A."/>
            <person name="Sun H."/>
            <person name="LaButti K.M."/>
            <person name="Schmutz J."/>
            <person name="Jabbour D."/>
            <person name="Luo H."/>
            <person name="Baker S.E."/>
            <person name="Pisabarro A.G."/>
            <person name="Walton J.D."/>
            <person name="Blanchette R.A."/>
            <person name="Henrissat B."/>
            <person name="Martin F."/>
            <person name="Cullen D."/>
            <person name="Hibbett D.S."/>
            <person name="Grigoriev I.V."/>
        </authorList>
    </citation>
    <scope>NUCLEOTIDE SEQUENCE [LARGE SCALE GENOMIC DNA]</scope>
    <source>
        <strain evidence="2">CBS 339.88</strain>
    </source>
</reference>
<evidence type="ECO:0000313" key="1">
    <source>
        <dbReference type="EMBL" id="KDR65884.1"/>
    </source>
</evidence>
<organism evidence="1 2">
    <name type="scientific">Galerina marginata (strain CBS 339.88)</name>
    <dbReference type="NCBI Taxonomy" id="685588"/>
    <lineage>
        <taxon>Eukaryota</taxon>
        <taxon>Fungi</taxon>
        <taxon>Dikarya</taxon>
        <taxon>Basidiomycota</taxon>
        <taxon>Agaricomycotina</taxon>
        <taxon>Agaricomycetes</taxon>
        <taxon>Agaricomycetidae</taxon>
        <taxon>Agaricales</taxon>
        <taxon>Agaricineae</taxon>
        <taxon>Strophariaceae</taxon>
        <taxon>Galerina</taxon>
    </lineage>
</organism>
<dbReference type="HOGENOM" id="CLU_2704985_0_0_1"/>
<proteinExistence type="predicted"/>
<protein>
    <submittedName>
        <fullName evidence="1">Uncharacterized protein</fullName>
    </submittedName>
</protein>
<keyword evidence="2" id="KW-1185">Reference proteome</keyword>
<dbReference type="EMBL" id="KL142431">
    <property type="protein sequence ID" value="KDR65884.1"/>
    <property type="molecule type" value="Genomic_DNA"/>
</dbReference>
<dbReference type="Proteomes" id="UP000027222">
    <property type="component" value="Unassembled WGS sequence"/>
</dbReference>
<accession>A0A067SDR2</accession>
<evidence type="ECO:0000313" key="2">
    <source>
        <dbReference type="Proteomes" id="UP000027222"/>
    </source>
</evidence>
<dbReference type="OrthoDB" id="3114259at2759"/>
<dbReference type="AlphaFoldDB" id="A0A067SDR2"/>
<sequence length="73" mass="8352">MKFIILKALSNIKEFVKALLRRILPSVCRWAGVPQTVIRGRDVYVYKSTFNIIEGDAYVDNVDAMNTINGEYL</sequence>
<gene>
    <name evidence="1" type="ORF">GALMADRAFT_148367</name>
</gene>